<evidence type="ECO:0000313" key="1">
    <source>
        <dbReference type="EMBL" id="MFC3998734.1"/>
    </source>
</evidence>
<sequence>MLWPESVRSVVKTGPDREVVAVYPYRSACPTSTWAQLIAGTRRDLFFAGFTNYFLWLQQSAFHATLREKAASGCRVRFLLGNPDSEVARQREELEDVALAVSTRIRSPWKSWRDSMMCRVSNRASAIPWTPLTTSPCRYSASTATHSSPLTWRVQSGTILR</sequence>
<proteinExistence type="predicted"/>
<name>A0ABV8FTJ4_9ACTN</name>
<gene>
    <name evidence="1" type="ORF">ACFOVU_22605</name>
</gene>
<keyword evidence="2" id="KW-1185">Reference proteome</keyword>
<evidence type="ECO:0000313" key="2">
    <source>
        <dbReference type="Proteomes" id="UP001595847"/>
    </source>
</evidence>
<dbReference type="RefSeq" id="WP_378536801.1">
    <property type="nucleotide sequence ID" value="NZ_JBHSBH010000015.1"/>
</dbReference>
<dbReference type="Proteomes" id="UP001595847">
    <property type="component" value="Unassembled WGS sequence"/>
</dbReference>
<protein>
    <submittedName>
        <fullName evidence="1">Uncharacterized protein</fullName>
    </submittedName>
</protein>
<reference evidence="2" key="1">
    <citation type="journal article" date="2019" name="Int. J. Syst. Evol. Microbiol.">
        <title>The Global Catalogue of Microorganisms (GCM) 10K type strain sequencing project: providing services to taxonomists for standard genome sequencing and annotation.</title>
        <authorList>
            <consortium name="The Broad Institute Genomics Platform"/>
            <consortium name="The Broad Institute Genome Sequencing Center for Infectious Disease"/>
            <person name="Wu L."/>
            <person name="Ma J."/>
        </authorList>
    </citation>
    <scope>NUCLEOTIDE SEQUENCE [LARGE SCALE GENOMIC DNA]</scope>
    <source>
        <strain evidence="2">TBRC 1826</strain>
    </source>
</reference>
<organism evidence="1 2">
    <name type="scientific">Nocardiopsis sediminis</name>
    <dbReference type="NCBI Taxonomy" id="1778267"/>
    <lineage>
        <taxon>Bacteria</taxon>
        <taxon>Bacillati</taxon>
        <taxon>Actinomycetota</taxon>
        <taxon>Actinomycetes</taxon>
        <taxon>Streptosporangiales</taxon>
        <taxon>Nocardiopsidaceae</taxon>
        <taxon>Nocardiopsis</taxon>
    </lineage>
</organism>
<dbReference type="EMBL" id="JBHSBH010000015">
    <property type="protein sequence ID" value="MFC3998734.1"/>
    <property type="molecule type" value="Genomic_DNA"/>
</dbReference>
<comment type="caution">
    <text evidence="1">The sequence shown here is derived from an EMBL/GenBank/DDBJ whole genome shotgun (WGS) entry which is preliminary data.</text>
</comment>
<accession>A0ABV8FTJ4</accession>